<keyword evidence="4" id="KW-0732">Signal</keyword>
<dbReference type="InterPro" id="IPR013094">
    <property type="entry name" value="AB_hydrolase_3"/>
</dbReference>
<feature type="non-terminal residue" evidence="6">
    <location>
        <position position="1"/>
    </location>
</feature>
<accession>F2DHV3</accession>
<dbReference type="InterPro" id="IPR029058">
    <property type="entry name" value="AB_hydrolase_fold"/>
</dbReference>
<evidence type="ECO:0000256" key="4">
    <source>
        <dbReference type="SAM" id="SignalP"/>
    </source>
</evidence>
<feature type="signal peptide" evidence="4">
    <location>
        <begin position="1"/>
        <end position="18"/>
    </location>
</feature>
<sequence>RAFALLSLSLVCITEERAARRRRPSRRAKKSMAGAESARPAPPVLPWTVRLQVLALGAFCDLSQRRNGTVNRFLFSLADRKTPARPRPDALGVRSADVMVGNDRNLWARVFSSSAGEAGAAPLPVLVYFHGGGFALLSAASAPLDAMCRRFCRELRAVVVSVNYRRAPEHRYPAAYADCVDVLSYLGNTGLPADLGVPVDLSRCFLIGDSAGGNIAHHVAHRWTSPAAATSSNPVRLAGIILLQPYFGGEERTEAELRLEGVGPVVNMRRSDWFWKAFLPEGADRNHPAAHVTGEAGPEPELPEAFPPAMVVVGGFDPLQDWQRRYAAMLQRKGKAVRLVEFPDAIHGFYIFPKLPDAGKLVKDVKTFMETHTPDH</sequence>
<dbReference type="SUPFAM" id="SSF53474">
    <property type="entry name" value="alpha/beta-Hydrolases"/>
    <property type="match status" value="1"/>
</dbReference>
<dbReference type="PROSITE" id="PS01173">
    <property type="entry name" value="LIPASE_GDXG_HIS"/>
    <property type="match status" value="1"/>
</dbReference>
<dbReference type="Gene3D" id="3.40.50.1820">
    <property type="entry name" value="alpha/beta hydrolase"/>
    <property type="match status" value="1"/>
</dbReference>
<dbReference type="PANTHER" id="PTHR23024:SF24">
    <property type="entry name" value="ALPHA_BETA HYDROLASE FOLD-3 DOMAIN-CONTAINING PROTEIN"/>
    <property type="match status" value="1"/>
</dbReference>
<dbReference type="AlphaFoldDB" id="F2DHV3"/>
<protein>
    <submittedName>
        <fullName evidence="6">Predicted protein</fullName>
    </submittedName>
</protein>
<evidence type="ECO:0000256" key="2">
    <source>
        <dbReference type="ARBA" id="ARBA00022801"/>
    </source>
</evidence>
<feature type="domain" description="Alpha/beta hydrolase fold-3" evidence="5">
    <location>
        <begin position="126"/>
        <end position="350"/>
    </location>
</feature>
<evidence type="ECO:0000256" key="1">
    <source>
        <dbReference type="ARBA" id="ARBA00010515"/>
    </source>
</evidence>
<feature type="compositionally biased region" description="Basic residues" evidence="3">
    <location>
        <begin position="21"/>
        <end position="30"/>
    </location>
</feature>
<feature type="chain" id="PRO_5003281122" evidence="4">
    <location>
        <begin position="19"/>
        <end position="376"/>
    </location>
</feature>
<evidence type="ECO:0000256" key="3">
    <source>
        <dbReference type="SAM" id="MobiDB-lite"/>
    </source>
</evidence>
<reference evidence="6" key="1">
    <citation type="journal article" date="2011" name="Plant Physiol.">
        <title>Comprehensive sequence analysis of 24,783 barley full-length cDNAs derived from 12 clone libraries.</title>
        <authorList>
            <person name="Matsumoto T."/>
            <person name="Tanaka T."/>
            <person name="Sakai H."/>
            <person name="Amano N."/>
            <person name="Kanamori H."/>
            <person name="Kurita K."/>
            <person name="Kikuta A."/>
            <person name="Kamiya K."/>
            <person name="Yamamoto M."/>
            <person name="Ikawa H."/>
            <person name="Fujii N."/>
            <person name="Hori K."/>
            <person name="Itoh T."/>
            <person name="Sato K."/>
        </authorList>
    </citation>
    <scope>NUCLEOTIDE SEQUENCE</scope>
    <source>
        <tissue evidence="6">Shoot and root</tissue>
    </source>
</reference>
<evidence type="ECO:0000259" key="5">
    <source>
        <dbReference type="Pfam" id="PF07859"/>
    </source>
</evidence>
<proteinExistence type="evidence at transcript level"/>
<dbReference type="Pfam" id="PF07859">
    <property type="entry name" value="Abhydrolase_3"/>
    <property type="match status" value="1"/>
</dbReference>
<dbReference type="PANTHER" id="PTHR23024">
    <property type="entry name" value="ARYLACETAMIDE DEACETYLASE"/>
    <property type="match status" value="1"/>
</dbReference>
<dbReference type="EMBL" id="AK363471">
    <property type="protein sequence ID" value="BAJ94674.1"/>
    <property type="molecule type" value="mRNA"/>
</dbReference>
<feature type="region of interest" description="Disordered" evidence="3">
    <location>
        <begin position="21"/>
        <end position="40"/>
    </location>
</feature>
<organism evidence="6">
    <name type="scientific">Hordeum vulgare subsp. vulgare</name>
    <name type="common">Domesticated barley</name>
    <dbReference type="NCBI Taxonomy" id="112509"/>
    <lineage>
        <taxon>Eukaryota</taxon>
        <taxon>Viridiplantae</taxon>
        <taxon>Streptophyta</taxon>
        <taxon>Embryophyta</taxon>
        <taxon>Tracheophyta</taxon>
        <taxon>Spermatophyta</taxon>
        <taxon>Magnoliopsida</taxon>
        <taxon>Liliopsida</taxon>
        <taxon>Poales</taxon>
        <taxon>Poaceae</taxon>
        <taxon>BOP clade</taxon>
        <taxon>Pooideae</taxon>
        <taxon>Triticodae</taxon>
        <taxon>Triticeae</taxon>
        <taxon>Hordeinae</taxon>
        <taxon>Hordeum</taxon>
    </lineage>
</organism>
<dbReference type="GO" id="GO:0016787">
    <property type="term" value="F:hydrolase activity"/>
    <property type="evidence" value="ECO:0007669"/>
    <property type="project" value="UniProtKB-KW"/>
</dbReference>
<dbReference type="InterPro" id="IPR002168">
    <property type="entry name" value="Lipase_GDXG_HIS_AS"/>
</dbReference>
<evidence type="ECO:0000313" key="6">
    <source>
        <dbReference type="EMBL" id="BAJ94674.1"/>
    </source>
</evidence>
<name>F2DHV3_HORVV</name>
<keyword evidence="2" id="KW-0378">Hydrolase</keyword>
<comment type="similarity">
    <text evidence="1">Belongs to the 'GDXG' lipolytic enzyme family.</text>
</comment>
<dbReference type="InterPro" id="IPR050466">
    <property type="entry name" value="Carboxylest/Gibb_receptor"/>
</dbReference>